<dbReference type="EMBL" id="JBJURJ010000001">
    <property type="protein sequence ID" value="MFM9327073.1"/>
    <property type="molecule type" value="Genomic_DNA"/>
</dbReference>
<keyword evidence="2" id="KW-1185">Reference proteome</keyword>
<accession>A0ACC7NR55</accession>
<comment type="caution">
    <text evidence="1">The sequence shown here is derived from an EMBL/GenBank/DDBJ whole genome shotgun (WGS) entry which is preliminary data.</text>
</comment>
<proteinExistence type="predicted"/>
<sequence>MGRNKKEMLVFTSVMCFFMVLFMCMYNVMLSEGFTTAIFAEAAVAFFPALAVALVLDIFIVGKVAKGLAFKLLAPDAHPVKKVLVISTCMVLGMALCMSLFGTLMHGGVDSGLLLRWLKTYGLNLLAALPLQLLVVGPLTRFLFTRMFLSKKPAGLAS</sequence>
<evidence type="ECO:0000313" key="2">
    <source>
        <dbReference type="Proteomes" id="UP001631969"/>
    </source>
</evidence>
<reference evidence="1" key="1">
    <citation type="submission" date="2024-12" db="EMBL/GenBank/DDBJ databases">
        <authorList>
            <person name="Wu N."/>
        </authorList>
    </citation>
    <scope>NUCLEOTIDE SEQUENCE</scope>
    <source>
        <strain evidence="1">P15</strain>
    </source>
</reference>
<organism evidence="1 2">
    <name type="scientific">Paenibacillus mesotrionivorans</name>
    <dbReference type="NCBI Taxonomy" id="3160968"/>
    <lineage>
        <taxon>Bacteria</taxon>
        <taxon>Bacillati</taxon>
        <taxon>Bacillota</taxon>
        <taxon>Bacilli</taxon>
        <taxon>Bacillales</taxon>
        <taxon>Paenibacillaceae</taxon>
        <taxon>Paenibacillus</taxon>
    </lineage>
</organism>
<protein>
    <submittedName>
        <fullName evidence="1">DUF2798 domain-containing protein</fullName>
    </submittedName>
</protein>
<dbReference type="Proteomes" id="UP001631969">
    <property type="component" value="Unassembled WGS sequence"/>
</dbReference>
<name>A0ACC7NR55_9BACL</name>
<evidence type="ECO:0000313" key="1">
    <source>
        <dbReference type="EMBL" id="MFM9327073.1"/>
    </source>
</evidence>
<gene>
    <name evidence="1" type="ORF">ACI1P1_02055</name>
</gene>